<evidence type="ECO:0000256" key="8">
    <source>
        <dbReference type="ARBA" id="ARBA00022989"/>
    </source>
</evidence>
<evidence type="ECO:0000256" key="4">
    <source>
        <dbReference type="ARBA" id="ARBA00022553"/>
    </source>
</evidence>
<dbReference type="GO" id="GO:0005886">
    <property type="term" value="C:plasma membrane"/>
    <property type="evidence" value="ECO:0007669"/>
    <property type="project" value="TreeGrafter"/>
</dbReference>
<evidence type="ECO:0000256" key="9">
    <source>
        <dbReference type="ARBA" id="ARBA00023012"/>
    </source>
</evidence>
<dbReference type="AlphaFoldDB" id="A0A972F825"/>
<dbReference type="InterPro" id="IPR005467">
    <property type="entry name" value="His_kinase_dom"/>
</dbReference>
<name>A0A972F825_9RHOO</name>
<keyword evidence="14" id="KW-1185">Reference proteome</keyword>
<keyword evidence="13" id="KW-0547">Nucleotide-binding</keyword>
<dbReference type="GO" id="GO:0004673">
    <property type="term" value="F:protein histidine kinase activity"/>
    <property type="evidence" value="ECO:0007669"/>
    <property type="project" value="UniProtKB-EC"/>
</dbReference>
<keyword evidence="8" id="KW-1133">Transmembrane helix</keyword>
<keyword evidence="10" id="KW-0472">Membrane</keyword>
<keyword evidence="13" id="KW-0067">ATP-binding</keyword>
<evidence type="ECO:0000256" key="1">
    <source>
        <dbReference type="ARBA" id="ARBA00000085"/>
    </source>
</evidence>
<keyword evidence="7" id="KW-0418">Kinase</keyword>
<dbReference type="InterPro" id="IPR004358">
    <property type="entry name" value="Sig_transdc_His_kin-like_C"/>
</dbReference>
<keyword evidence="5" id="KW-0808">Transferase</keyword>
<dbReference type="PANTHER" id="PTHR45436:SF5">
    <property type="entry name" value="SENSOR HISTIDINE KINASE TRCS"/>
    <property type="match status" value="1"/>
</dbReference>
<keyword evidence="6" id="KW-0812">Transmembrane</keyword>
<dbReference type="SUPFAM" id="SSF55874">
    <property type="entry name" value="ATPase domain of HSP90 chaperone/DNA topoisomerase II/histidine kinase"/>
    <property type="match status" value="1"/>
</dbReference>
<reference evidence="13" key="1">
    <citation type="submission" date="2019-12" db="EMBL/GenBank/DDBJ databases">
        <title>Comparative genomics gives insights into the taxonomy of the Azoarcus-Aromatoleum group and reveals separate origins of nif in the plant-associated Azoarcus and non-plant-associated Aromatoleum sub-groups.</title>
        <authorList>
            <person name="Lafos M."/>
            <person name="Maluk M."/>
            <person name="Batista M."/>
            <person name="Junghare M."/>
            <person name="Carmona M."/>
            <person name="Faoro H."/>
            <person name="Cruz L.M."/>
            <person name="Battistoni F."/>
            <person name="De Souza E."/>
            <person name="Pedrosa F."/>
            <person name="Chen W.-M."/>
            <person name="Poole P.S."/>
            <person name="Dixon R.A."/>
            <person name="James E.K."/>
        </authorList>
    </citation>
    <scope>NUCLEOTIDE SEQUENCE</scope>
    <source>
        <strain evidence="13">NSC3</strain>
    </source>
</reference>
<dbReference type="EMBL" id="WTVM01000002">
    <property type="protein sequence ID" value="NMG01484.1"/>
    <property type="molecule type" value="Genomic_DNA"/>
</dbReference>
<feature type="domain" description="HAMP" evidence="12">
    <location>
        <begin position="204"/>
        <end position="255"/>
    </location>
</feature>
<dbReference type="InterPro" id="IPR036890">
    <property type="entry name" value="HATPase_C_sf"/>
</dbReference>
<dbReference type="InterPro" id="IPR003660">
    <property type="entry name" value="HAMP_dom"/>
</dbReference>
<evidence type="ECO:0000256" key="5">
    <source>
        <dbReference type="ARBA" id="ARBA00022679"/>
    </source>
</evidence>
<proteinExistence type="predicted"/>
<evidence type="ECO:0000256" key="3">
    <source>
        <dbReference type="ARBA" id="ARBA00012438"/>
    </source>
</evidence>
<accession>A0A972F825</accession>
<sequence>MKAVAGRMKRWRNSLRLRLLAGTLVWIVVAVLAAGWGLSSLFNKHVSRQFDAELGTHLDQLAANLVFDEAQTLRLRAPLSDPRLARPLSGLYWQVDRMGAAGEPETVALLRSRSLWDAVLAVPPDALADGEMHVHHVRGPNDEPLRMIEQVLRPAEYPDQALRLIVAATEDLISEPVARFNDLLGFALGALSLGLIGAVVVQVRTAWMPLERLREGLAQVHDGRNAAIEGRFPSEIQPLVDEFNGVLARNAEIVVRARTQAGNLAHAIKTPLAVLANAANRDDSALARVVVEQVALAQLQVDHHLARARAAAAVQIPGQRTAIRPVMEALVRVMERVHVERGVQITVGDFPETTAFRGETQDLQEMLGNLLDNAYKWASSRVDVKVAARNGDLVVTVEDDGRGLDASVREIVLERGVRTDEQRPGSGLGLAIVRDLALLYGGDIALDASPRGGLRASLRLPRA</sequence>
<dbReference type="PROSITE" id="PS50885">
    <property type="entry name" value="HAMP"/>
    <property type="match status" value="1"/>
</dbReference>
<evidence type="ECO:0000313" key="14">
    <source>
        <dbReference type="Proteomes" id="UP000599523"/>
    </source>
</evidence>
<evidence type="ECO:0000256" key="10">
    <source>
        <dbReference type="ARBA" id="ARBA00023136"/>
    </source>
</evidence>
<dbReference type="PRINTS" id="PR00344">
    <property type="entry name" value="BCTRLSENSOR"/>
</dbReference>
<dbReference type="InterPro" id="IPR003594">
    <property type="entry name" value="HATPase_dom"/>
</dbReference>
<evidence type="ECO:0000259" key="12">
    <source>
        <dbReference type="PROSITE" id="PS50885"/>
    </source>
</evidence>
<dbReference type="PROSITE" id="PS50109">
    <property type="entry name" value="HIS_KIN"/>
    <property type="match status" value="1"/>
</dbReference>
<feature type="domain" description="Histidine kinase" evidence="11">
    <location>
        <begin position="263"/>
        <end position="463"/>
    </location>
</feature>
<dbReference type="GO" id="GO:0005524">
    <property type="term" value="F:ATP binding"/>
    <property type="evidence" value="ECO:0007669"/>
    <property type="project" value="UniProtKB-KW"/>
</dbReference>
<dbReference type="SMART" id="SM00387">
    <property type="entry name" value="HATPase_c"/>
    <property type="match status" value="1"/>
</dbReference>
<comment type="subcellular location">
    <subcellularLocation>
        <location evidence="2">Membrane</location>
    </subcellularLocation>
</comment>
<gene>
    <name evidence="13" type="ORF">GPA21_00660</name>
</gene>
<dbReference type="InterPro" id="IPR050428">
    <property type="entry name" value="TCS_sensor_his_kinase"/>
</dbReference>
<keyword evidence="4" id="KW-0597">Phosphoprotein</keyword>
<organism evidence="13 14">
    <name type="scientific">Azoarcus taiwanensis</name>
    <dbReference type="NCBI Taxonomy" id="666964"/>
    <lineage>
        <taxon>Bacteria</taxon>
        <taxon>Pseudomonadati</taxon>
        <taxon>Pseudomonadota</taxon>
        <taxon>Betaproteobacteria</taxon>
        <taxon>Rhodocyclales</taxon>
        <taxon>Zoogloeaceae</taxon>
        <taxon>Azoarcus</taxon>
    </lineage>
</organism>
<evidence type="ECO:0000313" key="13">
    <source>
        <dbReference type="EMBL" id="NMG01484.1"/>
    </source>
</evidence>
<dbReference type="GO" id="GO:0000160">
    <property type="term" value="P:phosphorelay signal transduction system"/>
    <property type="evidence" value="ECO:0007669"/>
    <property type="project" value="UniProtKB-KW"/>
</dbReference>
<evidence type="ECO:0000259" key="11">
    <source>
        <dbReference type="PROSITE" id="PS50109"/>
    </source>
</evidence>
<dbReference type="Proteomes" id="UP000599523">
    <property type="component" value="Unassembled WGS sequence"/>
</dbReference>
<comment type="caution">
    <text evidence="13">The sequence shown here is derived from an EMBL/GenBank/DDBJ whole genome shotgun (WGS) entry which is preliminary data.</text>
</comment>
<comment type="catalytic activity">
    <reaction evidence="1">
        <text>ATP + protein L-histidine = ADP + protein N-phospho-L-histidine.</text>
        <dbReference type="EC" id="2.7.13.3"/>
    </reaction>
</comment>
<evidence type="ECO:0000256" key="2">
    <source>
        <dbReference type="ARBA" id="ARBA00004370"/>
    </source>
</evidence>
<dbReference type="EC" id="2.7.13.3" evidence="3"/>
<evidence type="ECO:0000256" key="6">
    <source>
        <dbReference type="ARBA" id="ARBA00022692"/>
    </source>
</evidence>
<evidence type="ECO:0000256" key="7">
    <source>
        <dbReference type="ARBA" id="ARBA00022777"/>
    </source>
</evidence>
<protein>
    <recommendedName>
        <fullName evidence="3">histidine kinase</fullName>
        <ecNumber evidence="3">2.7.13.3</ecNumber>
    </recommendedName>
</protein>
<keyword evidence="9" id="KW-0902">Two-component regulatory system</keyword>
<dbReference type="Gene3D" id="3.30.565.10">
    <property type="entry name" value="Histidine kinase-like ATPase, C-terminal domain"/>
    <property type="match status" value="1"/>
</dbReference>
<dbReference type="PANTHER" id="PTHR45436">
    <property type="entry name" value="SENSOR HISTIDINE KINASE YKOH"/>
    <property type="match status" value="1"/>
</dbReference>
<dbReference type="Pfam" id="PF02518">
    <property type="entry name" value="HATPase_c"/>
    <property type="match status" value="1"/>
</dbReference>